<keyword evidence="8" id="KW-1185">Reference proteome</keyword>
<dbReference type="InterPro" id="IPR015814">
    <property type="entry name" value="Pgluconate_DH_NAD-bd_C"/>
</dbReference>
<feature type="active site" evidence="3">
    <location>
        <position position="159"/>
    </location>
</feature>
<dbReference type="InterPro" id="IPR006115">
    <property type="entry name" value="6PGDH_NADP-bd"/>
</dbReference>
<evidence type="ECO:0000259" key="5">
    <source>
        <dbReference type="Pfam" id="PF03446"/>
    </source>
</evidence>
<feature type="region of interest" description="Disordered" evidence="4">
    <location>
        <begin position="278"/>
        <end position="300"/>
    </location>
</feature>
<proteinExistence type="inferred from homology"/>
<dbReference type="InterPro" id="IPR036291">
    <property type="entry name" value="NAD(P)-bd_dom_sf"/>
</dbReference>
<dbReference type="InterPro" id="IPR015815">
    <property type="entry name" value="HIBADH-related"/>
</dbReference>
<dbReference type="GO" id="GO:0016491">
    <property type="term" value="F:oxidoreductase activity"/>
    <property type="evidence" value="ECO:0007669"/>
    <property type="project" value="UniProtKB-KW"/>
</dbReference>
<gene>
    <name evidence="7" type="ORF">JF922_20985</name>
</gene>
<comment type="caution">
    <text evidence="7">The sequence shown here is derived from an EMBL/GenBank/DDBJ whole genome shotgun (WGS) entry which is preliminary data.</text>
</comment>
<accession>A0A934N9J1</accession>
<dbReference type="Pfam" id="PF09130">
    <property type="entry name" value="DUF1932"/>
    <property type="match status" value="1"/>
</dbReference>
<evidence type="ECO:0000256" key="3">
    <source>
        <dbReference type="PIRSR" id="PIRSR000103-1"/>
    </source>
</evidence>
<dbReference type="Pfam" id="PF03446">
    <property type="entry name" value="NAD_binding_2"/>
    <property type="match status" value="1"/>
</dbReference>
<dbReference type="Proteomes" id="UP000612893">
    <property type="component" value="Unassembled WGS sequence"/>
</dbReference>
<dbReference type="InterPro" id="IPR008927">
    <property type="entry name" value="6-PGluconate_DH-like_C_sf"/>
</dbReference>
<dbReference type="InterPro" id="IPR051265">
    <property type="entry name" value="HIBADH-related_NP60_sf"/>
</dbReference>
<dbReference type="PANTHER" id="PTHR43580">
    <property type="entry name" value="OXIDOREDUCTASE GLYR1-RELATED"/>
    <property type="match status" value="1"/>
</dbReference>
<protein>
    <submittedName>
        <fullName evidence="7">DUF1932 domain-containing protein</fullName>
    </submittedName>
</protein>
<name>A0A934N9J1_9BACT</name>
<dbReference type="AlphaFoldDB" id="A0A934N9J1"/>
<comment type="similarity">
    <text evidence="1">Belongs to the HIBADH-related family.</text>
</comment>
<dbReference type="Gene3D" id="1.10.1040.10">
    <property type="entry name" value="N-(1-d-carboxylethyl)-l-norvaline Dehydrogenase, domain 2"/>
    <property type="match status" value="1"/>
</dbReference>
<dbReference type="SUPFAM" id="SSF51735">
    <property type="entry name" value="NAD(P)-binding Rossmann-fold domains"/>
    <property type="match status" value="1"/>
</dbReference>
<dbReference type="Gene3D" id="3.40.50.720">
    <property type="entry name" value="NAD(P)-binding Rossmann-like Domain"/>
    <property type="match status" value="1"/>
</dbReference>
<dbReference type="PIRSF" id="PIRSF000103">
    <property type="entry name" value="HIBADH"/>
    <property type="match status" value="1"/>
</dbReference>
<dbReference type="SUPFAM" id="SSF48179">
    <property type="entry name" value="6-phosphogluconate dehydrogenase C-terminal domain-like"/>
    <property type="match status" value="1"/>
</dbReference>
<feature type="domain" description="Phosphogluconate dehydrogenase NAD-binding putative C-terminal" evidence="6">
    <location>
        <begin position="180"/>
        <end position="249"/>
    </location>
</feature>
<evidence type="ECO:0000313" key="8">
    <source>
        <dbReference type="Proteomes" id="UP000612893"/>
    </source>
</evidence>
<feature type="domain" description="6-phosphogluconate dehydrogenase NADP-binding" evidence="5">
    <location>
        <begin position="1"/>
        <end position="113"/>
    </location>
</feature>
<evidence type="ECO:0000256" key="4">
    <source>
        <dbReference type="SAM" id="MobiDB-lite"/>
    </source>
</evidence>
<keyword evidence="2" id="KW-0560">Oxidoreductase</keyword>
<evidence type="ECO:0000259" key="6">
    <source>
        <dbReference type="Pfam" id="PF09130"/>
    </source>
</evidence>
<sequence length="300" mass="31136">MGAAVGGVLEAGGAEVVTSLKGRSARTAGLARSAGIEDAGSLKNAVAAADVFLSIVPPASAAEVAEAVAGALGSRSRPLLYVDFNAISPRTAVEIGQRMTEAGATFVDGGIIGFPPRPGPQATRFWVSGEAAPEAQVLSEHGLDVRDAGQRIGQASTLKMCYAAMTKGLTAIATESFVTASAAGLTPALLTELALSQAALLRWLEHMVTSSPPKAHRWIGEMEEIAATFAETGLSPKMFEGAAEVYRFVASTAPGRETVETRRPRNLSDLADELVFELRREGPSEPEIEQSPGHSGADLP</sequence>
<dbReference type="EMBL" id="JAEKNR010000209">
    <property type="protein sequence ID" value="MBJ7600531.1"/>
    <property type="molecule type" value="Genomic_DNA"/>
</dbReference>
<reference evidence="7" key="1">
    <citation type="submission" date="2020-10" db="EMBL/GenBank/DDBJ databases">
        <title>Ca. Dormibacterota MAGs.</title>
        <authorList>
            <person name="Montgomery K."/>
        </authorList>
    </citation>
    <scope>NUCLEOTIDE SEQUENCE [LARGE SCALE GENOMIC DNA]</scope>
    <source>
        <strain evidence="7">SC8812_S17_10</strain>
    </source>
</reference>
<evidence type="ECO:0000313" key="7">
    <source>
        <dbReference type="EMBL" id="MBJ7600531.1"/>
    </source>
</evidence>
<organism evidence="7 8">
    <name type="scientific">Candidatus Nephthysia bennettiae</name>
    <dbReference type="NCBI Taxonomy" id="3127016"/>
    <lineage>
        <taxon>Bacteria</taxon>
        <taxon>Bacillati</taxon>
        <taxon>Candidatus Dormiibacterota</taxon>
        <taxon>Candidatus Dormibacteria</taxon>
        <taxon>Candidatus Dormibacterales</taxon>
        <taxon>Candidatus Dormibacteraceae</taxon>
        <taxon>Candidatus Nephthysia</taxon>
    </lineage>
</organism>
<dbReference type="InterPro" id="IPR013328">
    <property type="entry name" value="6PGD_dom2"/>
</dbReference>
<evidence type="ECO:0000256" key="1">
    <source>
        <dbReference type="ARBA" id="ARBA00009080"/>
    </source>
</evidence>
<dbReference type="GO" id="GO:0050661">
    <property type="term" value="F:NADP binding"/>
    <property type="evidence" value="ECO:0007669"/>
    <property type="project" value="InterPro"/>
</dbReference>
<evidence type="ECO:0000256" key="2">
    <source>
        <dbReference type="ARBA" id="ARBA00023002"/>
    </source>
</evidence>
<dbReference type="PANTHER" id="PTHR43580:SF2">
    <property type="entry name" value="CYTOKINE-LIKE NUCLEAR FACTOR N-PAC"/>
    <property type="match status" value="1"/>
</dbReference>